<organism evidence="1 2">
    <name type="scientific">Flexivirga alba</name>
    <dbReference type="NCBI Taxonomy" id="702742"/>
    <lineage>
        <taxon>Bacteria</taxon>
        <taxon>Bacillati</taxon>
        <taxon>Actinomycetota</taxon>
        <taxon>Actinomycetes</taxon>
        <taxon>Micrococcales</taxon>
        <taxon>Dermacoccaceae</taxon>
        <taxon>Flexivirga</taxon>
    </lineage>
</organism>
<gene>
    <name evidence="1" type="ORF">ACFQDH_21070</name>
</gene>
<comment type="caution">
    <text evidence="1">The sequence shown here is derived from an EMBL/GenBank/DDBJ whole genome shotgun (WGS) entry which is preliminary data.</text>
</comment>
<dbReference type="Proteomes" id="UP001596298">
    <property type="component" value="Unassembled WGS sequence"/>
</dbReference>
<reference evidence="2" key="1">
    <citation type="journal article" date="2019" name="Int. J. Syst. Evol. Microbiol.">
        <title>The Global Catalogue of Microorganisms (GCM) 10K type strain sequencing project: providing services to taxonomists for standard genome sequencing and annotation.</title>
        <authorList>
            <consortium name="The Broad Institute Genomics Platform"/>
            <consortium name="The Broad Institute Genome Sequencing Center for Infectious Disease"/>
            <person name="Wu L."/>
            <person name="Ma J."/>
        </authorList>
    </citation>
    <scope>NUCLEOTIDE SEQUENCE [LARGE SCALE GENOMIC DNA]</scope>
    <source>
        <strain evidence="2">CCUG 58127</strain>
    </source>
</reference>
<keyword evidence="2" id="KW-1185">Reference proteome</keyword>
<dbReference type="EMBL" id="JBHSWH010000001">
    <property type="protein sequence ID" value="MFC6707661.1"/>
    <property type="molecule type" value="Genomic_DNA"/>
</dbReference>
<accession>A0ABW2ALB9</accession>
<name>A0ABW2ALB9_9MICO</name>
<evidence type="ECO:0000313" key="1">
    <source>
        <dbReference type="EMBL" id="MFC6707661.1"/>
    </source>
</evidence>
<dbReference type="RefSeq" id="WP_382404328.1">
    <property type="nucleotide sequence ID" value="NZ_JBHSWH010000001.1"/>
</dbReference>
<evidence type="ECO:0000313" key="2">
    <source>
        <dbReference type="Proteomes" id="UP001596298"/>
    </source>
</evidence>
<sequence length="57" mass="6478">MGRLIAQRDGLDFDRIRIGSRADLGPGQQLDVRLDSRHTQELLRTTLRGAQEFLTTI</sequence>
<protein>
    <submittedName>
        <fullName evidence="1">Uncharacterized protein</fullName>
    </submittedName>
</protein>
<proteinExistence type="predicted"/>